<name>A0A166DDF9_DAUCS</name>
<dbReference type="EMBL" id="CP093344">
    <property type="protein sequence ID" value="WOG87477.1"/>
    <property type="molecule type" value="Genomic_DNA"/>
</dbReference>
<dbReference type="InterPro" id="IPR013989">
    <property type="entry name" value="Dev_and_cell_death_domain"/>
</dbReference>
<dbReference type="PROSITE" id="PS51222">
    <property type="entry name" value="DCD"/>
    <property type="match status" value="1"/>
</dbReference>
<gene>
    <name evidence="2" type="ORF">DCAR_0206703</name>
</gene>
<keyword evidence="3" id="KW-1185">Reference proteome</keyword>
<feature type="compositionally biased region" description="Basic and acidic residues" evidence="1">
    <location>
        <begin position="419"/>
        <end position="490"/>
    </location>
</feature>
<dbReference type="PANTHER" id="PTHR46444:SF11">
    <property type="entry name" value="DCD DOMAIN-CONTAINING PROTEIN"/>
    <property type="match status" value="1"/>
</dbReference>
<dbReference type="PANTHER" id="PTHR46444">
    <property type="entry name" value="DCD (DEVELOPMENT AND CELL DEATH) DOMAIN PROTEIN-RELATED"/>
    <property type="match status" value="1"/>
</dbReference>
<dbReference type="AlphaFoldDB" id="A0A166DDF9"/>
<protein>
    <submittedName>
        <fullName evidence="2">Uncharacterized protein</fullName>
    </submittedName>
</protein>
<feature type="compositionally biased region" description="Basic and acidic residues" evidence="1">
    <location>
        <begin position="165"/>
        <end position="203"/>
    </location>
</feature>
<feature type="region of interest" description="Disordered" evidence="1">
    <location>
        <begin position="694"/>
        <end position="715"/>
    </location>
</feature>
<dbReference type="OrthoDB" id="1920894at2759"/>
<evidence type="ECO:0000256" key="1">
    <source>
        <dbReference type="SAM" id="MobiDB-lite"/>
    </source>
</evidence>
<dbReference type="Gramene" id="KZN05129">
    <property type="protein sequence ID" value="KZN05129"/>
    <property type="gene ID" value="DCAR_005966"/>
</dbReference>
<proteinExistence type="predicted"/>
<dbReference type="Proteomes" id="UP000077755">
    <property type="component" value="Chromosome 2"/>
</dbReference>
<reference evidence="2" key="2">
    <citation type="submission" date="2022-03" db="EMBL/GenBank/DDBJ databases">
        <title>Draft title - Genomic analysis of global carrot germplasm unveils the trajectory of domestication and the origin of high carotenoid orange carrot.</title>
        <authorList>
            <person name="Iorizzo M."/>
            <person name="Ellison S."/>
            <person name="Senalik D."/>
            <person name="Macko-Podgorni A."/>
            <person name="Grzebelus D."/>
            <person name="Bostan H."/>
            <person name="Rolling W."/>
            <person name="Curaba J."/>
            <person name="Simon P."/>
        </authorList>
    </citation>
    <scope>NUCLEOTIDE SEQUENCE</scope>
    <source>
        <tissue evidence="2">Leaf</tissue>
    </source>
</reference>
<feature type="compositionally biased region" description="Acidic residues" evidence="1">
    <location>
        <begin position="121"/>
        <end position="132"/>
    </location>
</feature>
<dbReference type="SMART" id="SM00767">
    <property type="entry name" value="DCD"/>
    <property type="match status" value="1"/>
</dbReference>
<feature type="region of interest" description="Disordered" evidence="1">
    <location>
        <begin position="115"/>
        <end position="264"/>
    </location>
</feature>
<sequence length="715" mass="80809">MADVEDHGDDDLLGLEETVVLATDNLGLTEFVDGDQVVDEIEENNGGRVVGENEEYIGDRVVGENEGNNRDQIVAENEENNGDLIVAENEENNGDQVMGENEEKSGNHLVLIEEGGKGKEVEEDPVEEEVLAEEGKDGEVVGKDEKKSEENGVMAVEKNGGLETEADKTGEEALEKDVEGVKKEAAADAKGAENSEKKVDENSPQKGRKPKKRIRKKKGAQGVLKAVSKDEEKPESSAQKKVVKTVVSKNEDKPETSGKKKKSKKVESMGMIFMCTSQTKKDCYRYKLLGLPAGKKELVEKIYKGMRLFLFDLDLRLLYGIYKAAAPGGTNIEPKAFKSAFPSQVRFTVLEDCLPLAEEKFKEAIKENYYSRNKFDCQLNSEQVKRLCKLFVSVSKGSALQKINRSPVVGRASEGLKQQPRDEKRGLQRGRAPDGLKQQSRDEKRGRKRRDRDEGSSRKQRDEERGRKRRGRREERKSPPRQEQRHHERPVMYANEVSYSQVAPLHGGYQLPAPVYAYERTLDSNSYRREPVLEHRGLQIVDRAPRHYDETKNIDPYISYREREAPSYRRPIYSSVSEREYYTPAVLPAAYLPAGRNSERQTTSGLRDYYQPGTLPSEYLPSRREIEYLPSRREVEYRTTAELPAEYHSTRALPAEYHASRSLLAEYRAAGLPTEDLAPASASNGYHQARPAMEYRSSGGGLRDYHSLQTTARYR</sequence>
<accession>A0A166DDF9</accession>
<dbReference type="KEGG" id="dcr:108208959"/>
<feature type="compositionally biased region" description="Basic and acidic residues" evidence="1">
    <location>
        <begin position="249"/>
        <end position="258"/>
    </location>
</feature>
<reference evidence="2" key="1">
    <citation type="journal article" date="2016" name="Nat. Genet.">
        <title>A high-quality carrot genome assembly provides new insights into carotenoid accumulation and asterid genome evolution.</title>
        <authorList>
            <person name="Iorizzo M."/>
            <person name="Ellison S."/>
            <person name="Senalik D."/>
            <person name="Zeng P."/>
            <person name="Satapoomin P."/>
            <person name="Huang J."/>
            <person name="Bowman M."/>
            <person name="Iovene M."/>
            <person name="Sanseverino W."/>
            <person name="Cavagnaro P."/>
            <person name="Yildiz M."/>
            <person name="Macko-Podgorni A."/>
            <person name="Moranska E."/>
            <person name="Grzebelus E."/>
            <person name="Grzebelus D."/>
            <person name="Ashrafi H."/>
            <person name="Zheng Z."/>
            <person name="Cheng S."/>
            <person name="Spooner D."/>
            <person name="Van Deynze A."/>
            <person name="Simon P."/>
        </authorList>
    </citation>
    <scope>NUCLEOTIDE SEQUENCE</scope>
    <source>
        <tissue evidence="2">Leaf</tissue>
    </source>
</reference>
<feature type="compositionally biased region" description="Basic residues" evidence="1">
    <location>
        <begin position="206"/>
        <end position="219"/>
    </location>
</feature>
<dbReference type="Pfam" id="PF10539">
    <property type="entry name" value="Dev_Cell_Death"/>
    <property type="match status" value="1"/>
</dbReference>
<evidence type="ECO:0000313" key="2">
    <source>
        <dbReference type="EMBL" id="WOG87477.1"/>
    </source>
</evidence>
<organism evidence="2 3">
    <name type="scientific">Daucus carota subsp. sativus</name>
    <name type="common">Carrot</name>
    <dbReference type="NCBI Taxonomy" id="79200"/>
    <lineage>
        <taxon>Eukaryota</taxon>
        <taxon>Viridiplantae</taxon>
        <taxon>Streptophyta</taxon>
        <taxon>Embryophyta</taxon>
        <taxon>Tracheophyta</taxon>
        <taxon>Spermatophyta</taxon>
        <taxon>Magnoliopsida</taxon>
        <taxon>eudicotyledons</taxon>
        <taxon>Gunneridae</taxon>
        <taxon>Pentapetalae</taxon>
        <taxon>asterids</taxon>
        <taxon>campanulids</taxon>
        <taxon>Apiales</taxon>
        <taxon>Apiaceae</taxon>
        <taxon>Apioideae</taxon>
        <taxon>Scandiceae</taxon>
        <taxon>Daucinae</taxon>
        <taxon>Daucus</taxon>
        <taxon>Daucus sect. Daucus</taxon>
    </lineage>
</organism>
<evidence type="ECO:0000313" key="3">
    <source>
        <dbReference type="Proteomes" id="UP000077755"/>
    </source>
</evidence>
<dbReference type="OMA" id="AICNDEG"/>
<feature type="compositionally biased region" description="Basic and acidic residues" evidence="1">
    <location>
        <begin position="133"/>
        <end position="150"/>
    </location>
</feature>
<feature type="region of interest" description="Disordered" evidence="1">
    <location>
        <begin position="406"/>
        <end position="493"/>
    </location>
</feature>